<dbReference type="GO" id="GO:0042597">
    <property type="term" value="C:periplasmic space"/>
    <property type="evidence" value="ECO:0007669"/>
    <property type="project" value="InterPro"/>
</dbReference>
<protein>
    <submittedName>
        <fullName evidence="6">Lytic transglycosylase domain-containing protein</fullName>
    </submittedName>
</protein>
<sequence length="588" mass="62114">MTFRSALLAAAIFAVPTIAHAEGVDIPAATTLSATTIALPSGLTAEQRTSWRNVFAAIRSGDWSAADAGIAANPKGPLTEVARAELLLAKGSPKASDDTLSTLLATAPDLPEAQAVSRIASQRRLSVPALPLPRDLVRLAGPSKRAAARAIRSDRAAAQLSQSVTPLLKADQPTSAEALVTARLGDLSPEAQAEWLQRVAWGYYQTGDDASAMRVATQAQGSSLADWGVQAAWVNGLAAWRSGDCNAAAVAFDKVGSQARDSETMAAGLYWTARADMACGRPDRVEPRLRSAARMKETFYGLLAQGQLGMVARADIQPRLTANDWVAIGAIPNVVRATALAEIGENALADQMLRHQARIGRAQDHESLVHLANRLDLPETQIWLAQNGPAGSVLSAACRYPMPGWAPVSGWQVDKALIFAHALQESQFKADATSPAGARGVMQLMPATAQMVARHQGRTIDAATLGTPAQSIELGQAYLRELADSGNTGGLLPKVIAAYNAGPGSVANWNARGRNLADPLLFIESIPFAETRAYVAIVLRNYWMYQRQAGVLPTSLTAMAQGLWPRFPGLPGREAVRLTAVGSPAAAD</sequence>
<dbReference type="Gene3D" id="1.25.20.10">
    <property type="entry name" value="Bacterial muramidases"/>
    <property type="match status" value="1"/>
</dbReference>
<dbReference type="SUPFAM" id="SSF53955">
    <property type="entry name" value="Lysozyme-like"/>
    <property type="match status" value="1"/>
</dbReference>
<dbReference type="EMBL" id="SACN01000001">
    <property type="protein sequence ID" value="RVT93768.1"/>
    <property type="molecule type" value="Genomic_DNA"/>
</dbReference>
<dbReference type="InterPro" id="IPR008258">
    <property type="entry name" value="Transglycosylase_SLT_dom_1"/>
</dbReference>
<dbReference type="Proteomes" id="UP000282971">
    <property type="component" value="Unassembled WGS sequence"/>
</dbReference>
<keyword evidence="7" id="KW-1185">Reference proteome</keyword>
<dbReference type="OrthoDB" id="9815002at2"/>
<dbReference type="Pfam" id="PF01464">
    <property type="entry name" value="SLT"/>
    <property type="match status" value="1"/>
</dbReference>
<evidence type="ECO:0000259" key="5">
    <source>
        <dbReference type="Pfam" id="PF01464"/>
    </source>
</evidence>
<name>A0A437M7S0_9SPHN</name>
<keyword evidence="3 4" id="KW-0732">Signal</keyword>
<dbReference type="Gene3D" id="1.10.530.10">
    <property type="match status" value="1"/>
</dbReference>
<dbReference type="GO" id="GO:0004553">
    <property type="term" value="F:hydrolase activity, hydrolyzing O-glycosyl compounds"/>
    <property type="evidence" value="ECO:0007669"/>
    <property type="project" value="InterPro"/>
</dbReference>
<feature type="domain" description="Transglycosylase SLT" evidence="5">
    <location>
        <begin position="411"/>
        <end position="516"/>
    </location>
</feature>
<feature type="signal peptide" evidence="4">
    <location>
        <begin position="1"/>
        <end position="21"/>
    </location>
</feature>
<evidence type="ECO:0000313" key="6">
    <source>
        <dbReference type="EMBL" id="RVT93768.1"/>
    </source>
</evidence>
<dbReference type="CDD" id="cd13401">
    <property type="entry name" value="Slt70-like"/>
    <property type="match status" value="1"/>
</dbReference>
<dbReference type="InterPro" id="IPR023346">
    <property type="entry name" value="Lysozyme-like_dom_sf"/>
</dbReference>
<feature type="chain" id="PRO_5019347499" evidence="4">
    <location>
        <begin position="22"/>
        <end position="588"/>
    </location>
</feature>
<comment type="caution">
    <text evidence="6">The sequence shown here is derived from an EMBL/GenBank/DDBJ whole genome shotgun (WGS) entry which is preliminary data.</text>
</comment>
<comment type="similarity">
    <text evidence="2">Belongs to the virb1 family.</text>
</comment>
<dbReference type="PANTHER" id="PTHR37423:SF2">
    <property type="entry name" value="MEMBRANE-BOUND LYTIC MUREIN TRANSGLYCOSYLASE C"/>
    <property type="match status" value="1"/>
</dbReference>
<accession>A0A437M7S0</accession>
<dbReference type="RefSeq" id="WP_127742718.1">
    <property type="nucleotide sequence ID" value="NZ_SACN01000001.1"/>
</dbReference>
<organism evidence="6 7">
    <name type="scientific">Sphingomonas crocodyli</name>
    <dbReference type="NCBI Taxonomy" id="1979270"/>
    <lineage>
        <taxon>Bacteria</taxon>
        <taxon>Pseudomonadati</taxon>
        <taxon>Pseudomonadota</taxon>
        <taxon>Alphaproteobacteria</taxon>
        <taxon>Sphingomonadales</taxon>
        <taxon>Sphingomonadaceae</taxon>
        <taxon>Sphingomonas</taxon>
    </lineage>
</organism>
<comment type="similarity">
    <text evidence="1">Belongs to the transglycosylase Slt family.</text>
</comment>
<evidence type="ECO:0000256" key="3">
    <source>
        <dbReference type="ARBA" id="ARBA00022729"/>
    </source>
</evidence>
<dbReference type="InterPro" id="IPR008939">
    <property type="entry name" value="Lytic_TGlycosylase_superhlx_U"/>
</dbReference>
<gene>
    <name evidence="6" type="ORF">EOD43_07855</name>
</gene>
<evidence type="ECO:0000256" key="4">
    <source>
        <dbReference type="SAM" id="SignalP"/>
    </source>
</evidence>
<evidence type="ECO:0000313" key="7">
    <source>
        <dbReference type="Proteomes" id="UP000282971"/>
    </source>
</evidence>
<reference evidence="6 7" key="1">
    <citation type="submission" date="2019-01" db="EMBL/GenBank/DDBJ databases">
        <authorList>
            <person name="Chen W.-M."/>
        </authorList>
    </citation>
    <scope>NUCLEOTIDE SEQUENCE [LARGE SCALE GENOMIC DNA]</scope>
    <source>
        <strain evidence="6 7">CCP-7</strain>
    </source>
</reference>
<evidence type="ECO:0000256" key="2">
    <source>
        <dbReference type="ARBA" id="ARBA00009387"/>
    </source>
</evidence>
<dbReference type="AlphaFoldDB" id="A0A437M7S0"/>
<dbReference type="PANTHER" id="PTHR37423">
    <property type="entry name" value="SOLUBLE LYTIC MUREIN TRANSGLYCOSYLASE-RELATED"/>
    <property type="match status" value="1"/>
</dbReference>
<proteinExistence type="inferred from homology"/>
<evidence type="ECO:0000256" key="1">
    <source>
        <dbReference type="ARBA" id="ARBA00007734"/>
    </source>
</evidence>
<dbReference type="SUPFAM" id="SSF48435">
    <property type="entry name" value="Bacterial muramidases"/>
    <property type="match status" value="1"/>
</dbReference>